<keyword evidence="2" id="KW-1185">Reference proteome</keyword>
<name>K1K8W0_9GAMM</name>
<dbReference type="HOGENOM" id="CLU_3021520_0_0_6"/>
<proteinExistence type="predicted"/>
<comment type="caution">
    <text evidence="1">The sequence shown here is derived from an EMBL/GenBank/DDBJ whole genome shotgun (WGS) entry which is preliminary data.</text>
</comment>
<organism evidence="1 2">
    <name type="scientific">Aeromonas dhakensis</name>
    <dbReference type="NCBI Taxonomy" id="196024"/>
    <lineage>
        <taxon>Bacteria</taxon>
        <taxon>Pseudomonadati</taxon>
        <taxon>Pseudomonadota</taxon>
        <taxon>Gammaproteobacteria</taxon>
        <taxon>Aeromonadales</taxon>
        <taxon>Aeromonadaceae</taxon>
        <taxon>Aeromonas</taxon>
    </lineage>
</organism>
<protein>
    <submittedName>
        <fullName evidence="1">Uncharacterized protein</fullName>
    </submittedName>
</protein>
<evidence type="ECO:0000313" key="2">
    <source>
        <dbReference type="Proteomes" id="UP000005149"/>
    </source>
</evidence>
<accession>K1K8W0</accession>
<dbReference type="PATRIC" id="fig|1073377.4.peg.2458"/>
<evidence type="ECO:0000313" key="1">
    <source>
        <dbReference type="EMBL" id="EKB28109.1"/>
    </source>
</evidence>
<gene>
    <name evidence="1" type="ORF">HMPREF1171_02400</name>
</gene>
<sequence length="55" mass="6140">MIPARSKQELDRYLAAMKPKVIETLRGSWDDMAYSLPLGIDTNSAIKLELGYLGV</sequence>
<dbReference type="Proteomes" id="UP000005149">
    <property type="component" value="Unassembled WGS sequence"/>
</dbReference>
<reference evidence="1 2" key="1">
    <citation type="submission" date="2012-06" db="EMBL/GenBank/DDBJ databases">
        <title>The Genome Sequence of Aeromonas hydrophila SSU.</title>
        <authorList>
            <consortium name="The Broad Institute Genome Sequencing Platform"/>
            <person name="Earl A."/>
            <person name="Ward D."/>
            <person name="Feldgarden M."/>
            <person name="Gevers D."/>
            <person name="Chopra A."/>
            <person name="Walker B."/>
            <person name="Young S.K."/>
            <person name="Zeng Q."/>
            <person name="Gargeya S."/>
            <person name="Fitzgerald M."/>
            <person name="Haas B."/>
            <person name="Abouelleil A."/>
            <person name="Alvarado L."/>
            <person name="Arachchi H.M."/>
            <person name="Berlin A.M."/>
            <person name="Chapman S.B."/>
            <person name="Goldberg J."/>
            <person name="Griggs A."/>
            <person name="Gujja S."/>
            <person name="Hansen M."/>
            <person name="Howarth C."/>
            <person name="Imamovic A."/>
            <person name="Larimer J."/>
            <person name="McCowan C."/>
            <person name="Montmayeur A."/>
            <person name="Murphy C."/>
            <person name="Neiman D."/>
            <person name="Pearson M."/>
            <person name="Priest M."/>
            <person name="Roberts A."/>
            <person name="Saif S."/>
            <person name="Shea T."/>
            <person name="Sisk P."/>
            <person name="Sykes S."/>
            <person name="Wortman J."/>
            <person name="Nusbaum C."/>
            <person name="Birren B."/>
        </authorList>
    </citation>
    <scope>NUCLEOTIDE SEQUENCE [LARGE SCALE GENOMIC DNA]</scope>
    <source>
        <strain evidence="1 2">SSU</strain>
    </source>
</reference>
<dbReference type="AlphaFoldDB" id="K1K8W0"/>
<dbReference type="EMBL" id="AGWR01000016">
    <property type="protein sequence ID" value="EKB28109.1"/>
    <property type="molecule type" value="Genomic_DNA"/>
</dbReference>